<feature type="compositionally biased region" description="Acidic residues" evidence="1">
    <location>
        <begin position="214"/>
        <end position="223"/>
    </location>
</feature>
<reference evidence="3 4" key="1">
    <citation type="submission" date="2014-04" db="EMBL/GenBank/DDBJ databases">
        <authorList>
            <consortium name="DOE Joint Genome Institute"/>
            <person name="Kuo A."/>
            <person name="Ruytinx J."/>
            <person name="Rineau F."/>
            <person name="Colpaert J."/>
            <person name="Kohler A."/>
            <person name="Nagy L.G."/>
            <person name="Floudas D."/>
            <person name="Copeland A."/>
            <person name="Barry K.W."/>
            <person name="Cichocki N."/>
            <person name="Veneault-Fourrey C."/>
            <person name="LaButti K."/>
            <person name="Lindquist E.A."/>
            <person name="Lipzen A."/>
            <person name="Lundell T."/>
            <person name="Morin E."/>
            <person name="Murat C."/>
            <person name="Sun H."/>
            <person name="Tunlid A."/>
            <person name="Henrissat B."/>
            <person name="Grigoriev I.V."/>
            <person name="Hibbett D.S."/>
            <person name="Martin F."/>
            <person name="Nordberg H.P."/>
            <person name="Cantor M.N."/>
            <person name="Hua S.X."/>
        </authorList>
    </citation>
    <scope>NUCLEOTIDE SEQUENCE [LARGE SCALE GENOMIC DNA]</scope>
    <source>
        <strain evidence="3 4">UH-Slu-Lm8-n1</strain>
    </source>
</reference>
<name>A0A0D0BJJ4_9AGAM</name>
<dbReference type="InParanoid" id="A0A0D0BJJ4"/>
<feature type="region of interest" description="Disordered" evidence="1">
    <location>
        <begin position="214"/>
        <end position="237"/>
    </location>
</feature>
<dbReference type="InterPro" id="IPR003010">
    <property type="entry name" value="C-N_Hydrolase"/>
</dbReference>
<dbReference type="PROSITE" id="PS50263">
    <property type="entry name" value="CN_HYDROLASE"/>
    <property type="match status" value="1"/>
</dbReference>
<sequence>MMPTQLRVAVVQFAPKLGQVQANIAKARELCNGLKPRSVDLLCLPEMIFPGYVFPDTAAITPYLEHPYTGPTSTFCAELARSLQCFVAAGYPEKLEPHEHAPPLGGDNLSFHQPRIGANSAVMYGPTGERIGGYRKTNLYKLDLPWAVPGSGFTTMTLPHPLGPTTLAICNDLNVQDPAVWESLEEGPYELAQHCVRSGTRLLILLNAWLHPDEDGEESDADSADSTIPEQIEDTDEMEPSWEVINYWAMRLNPLWATIRKATRENEKKPGECGIPNELLVVVCNRFGNEGGECAEACGCILGKILCSGSRFAGSSVLMSLRRGSGRPRLLHMMGQREEGIGLWTANMAA</sequence>
<dbReference type="AlphaFoldDB" id="A0A0D0BJJ4"/>
<dbReference type="Pfam" id="PF00795">
    <property type="entry name" value="CN_hydrolase"/>
    <property type="match status" value="1"/>
</dbReference>
<dbReference type="OrthoDB" id="201515at2759"/>
<reference evidence="4" key="2">
    <citation type="submission" date="2015-01" db="EMBL/GenBank/DDBJ databases">
        <title>Evolutionary Origins and Diversification of the Mycorrhizal Mutualists.</title>
        <authorList>
            <consortium name="DOE Joint Genome Institute"/>
            <consortium name="Mycorrhizal Genomics Consortium"/>
            <person name="Kohler A."/>
            <person name="Kuo A."/>
            <person name="Nagy L.G."/>
            <person name="Floudas D."/>
            <person name="Copeland A."/>
            <person name="Barry K.W."/>
            <person name="Cichocki N."/>
            <person name="Veneault-Fourrey C."/>
            <person name="LaButti K."/>
            <person name="Lindquist E.A."/>
            <person name="Lipzen A."/>
            <person name="Lundell T."/>
            <person name="Morin E."/>
            <person name="Murat C."/>
            <person name="Riley R."/>
            <person name="Ohm R."/>
            <person name="Sun H."/>
            <person name="Tunlid A."/>
            <person name="Henrissat B."/>
            <person name="Grigoriev I.V."/>
            <person name="Hibbett D.S."/>
            <person name="Martin F."/>
        </authorList>
    </citation>
    <scope>NUCLEOTIDE SEQUENCE [LARGE SCALE GENOMIC DNA]</scope>
    <source>
        <strain evidence="4">UH-Slu-Lm8-n1</strain>
    </source>
</reference>
<accession>A0A0D0BJJ4</accession>
<evidence type="ECO:0000313" key="4">
    <source>
        <dbReference type="Proteomes" id="UP000054485"/>
    </source>
</evidence>
<evidence type="ECO:0000313" key="3">
    <source>
        <dbReference type="EMBL" id="KIK43408.1"/>
    </source>
</evidence>
<dbReference type="EMBL" id="KN835213">
    <property type="protein sequence ID" value="KIK43408.1"/>
    <property type="molecule type" value="Genomic_DNA"/>
</dbReference>
<gene>
    <name evidence="3" type="ORF">CY34DRAFT_790987</name>
</gene>
<dbReference type="FunCoup" id="A0A0D0BJJ4">
    <property type="interactions" value="4"/>
</dbReference>
<dbReference type="PANTHER" id="PTHR11750">
    <property type="entry name" value="PROTEIN N-TERMINAL AMIDASE"/>
    <property type="match status" value="1"/>
</dbReference>
<dbReference type="GO" id="GO:0008418">
    <property type="term" value="F:protein-N-terminal asparagine amidohydrolase activity"/>
    <property type="evidence" value="ECO:0007669"/>
    <property type="project" value="InterPro"/>
</dbReference>
<dbReference type="Gene3D" id="3.60.110.10">
    <property type="entry name" value="Carbon-nitrogen hydrolase"/>
    <property type="match status" value="1"/>
</dbReference>
<protein>
    <recommendedName>
        <fullName evidence="2">CN hydrolase domain-containing protein</fullName>
    </recommendedName>
</protein>
<dbReference type="STRING" id="930992.A0A0D0BJJ4"/>
<evidence type="ECO:0000259" key="2">
    <source>
        <dbReference type="PROSITE" id="PS50263"/>
    </source>
</evidence>
<proteinExistence type="predicted"/>
<dbReference type="PANTHER" id="PTHR11750:SF26">
    <property type="entry name" value="PROTEIN N-TERMINAL AMIDASE"/>
    <property type="match status" value="1"/>
</dbReference>
<dbReference type="InterPro" id="IPR036526">
    <property type="entry name" value="C-N_Hydrolase_sf"/>
</dbReference>
<dbReference type="InterPro" id="IPR039703">
    <property type="entry name" value="Nta1"/>
</dbReference>
<organism evidence="3 4">
    <name type="scientific">Suillus luteus UH-Slu-Lm8-n1</name>
    <dbReference type="NCBI Taxonomy" id="930992"/>
    <lineage>
        <taxon>Eukaryota</taxon>
        <taxon>Fungi</taxon>
        <taxon>Dikarya</taxon>
        <taxon>Basidiomycota</taxon>
        <taxon>Agaricomycotina</taxon>
        <taxon>Agaricomycetes</taxon>
        <taxon>Agaricomycetidae</taxon>
        <taxon>Boletales</taxon>
        <taxon>Suillineae</taxon>
        <taxon>Suillaceae</taxon>
        <taxon>Suillus</taxon>
    </lineage>
</organism>
<dbReference type="HOGENOM" id="CLU_009854_1_0_1"/>
<keyword evidence="4" id="KW-1185">Reference proteome</keyword>
<dbReference type="SUPFAM" id="SSF56317">
    <property type="entry name" value="Carbon-nitrogen hydrolase"/>
    <property type="match status" value="1"/>
</dbReference>
<evidence type="ECO:0000256" key="1">
    <source>
        <dbReference type="SAM" id="MobiDB-lite"/>
    </source>
</evidence>
<dbReference type="Proteomes" id="UP000054485">
    <property type="component" value="Unassembled WGS sequence"/>
</dbReference>
<feature type="domain" description="CN hydrolase" evidence="2">
    <location>
        <begin position="6"/>
        <end position="350"/>
    </location>
</feature>
<dbReference type="GO" id="GO:0030163">
    <property type="term" value="P:protein catabolic process"/>
    <property type="evidence" value="ECO:0007669"/>
    <property type="project" value="TreeGrafter"/>
</dbReference>
<dbReference type="GO" id="GO:0070773">
    <property type="term" value="F:protein-N-terminal glutamine amidohydrolase activity"/>
    <property type="evidence" value="ECO:0007669"/>
    <property type="project" value="InterPro"/>
</dbReference>